<sequence>MSPSHSRPRRAHDRVRAAMRSARALWRDFTGESAYDRYLLRHRLEHPGHEPMSERQFWRARTDFDEKNVSSGCC</sequence>
<dbReference type="RefSeq" id="WP_232012291.1">
    <property type="nucleotide sequence ID" value="NZ_LR134442.1"/>
</dbReference>
<accession>A0A383S7L6</accession>
<proteinExistence type="predicted"/>
<dbReference type="EMBL" id="UNQJ01000016">
    <property type="protein sequence ID" value="SYZ34000.1"/>
    <property type="molecule type" value="Genomic_DNA"/>
</dbReference>
<organism evidence="1 2">
    <name type="scientific">Propionibacterium australiense</name>
    <dbReference type="NCBI Taxonomy" id="119981"/>
    <lineage>
        <taxon>Bacteria</taxon>
        <taxon>Bacillati</taxon>
        <taxon>Actinomycetota</taxon>
        <taxon>Actinomycetes</taxon>
        <taxon>Propionibacteriales</taxon>
        <taxon>Propionibacteriaceae</taxon>
        <taxon>Propionibacterium</taxon>
    </lineage>
</organism>
<dbReference type="AlphaFoldDB" id="A0A383S7L6"/>
<dbReference type="InterPro" id="IPR007423">
    <property type="entry name" value="Sel_put"/>
</dbReference>
<dbReference type="Pfam" id="PF04328">
    <property type="entry name" value="Sel_put"/>
    <property type="match status" value="1"/>
</dbReference>
<evidence type="ECO:0000313" key="2">
    <source>
        <dbReference type="Proteomes" id="UP000263928"/>
    </source>
</evidence>
<dbReference type="Proteomes" id="UP000263928">
    <property type="component" value="Unassembled WGS sequence"/>
</dbReference>
<keyword evidence="2" id="KW-1185">Reference proteome</keyword>
<reference evidence="2" key="1">
    <citation type="submission" date="2018-08" db="EMBL/GenBank/DDBJ databases">
        <authorList>
            <person name="Hornung B."/>
        </authorList>
    </citation>
    <scope>NUCLEOTIDE SEQUENCE [LARGE SCALE GENOMIC DNA]</scope>
</reference>
<name>A0A383S7L6_9ACTN</name>
<gene>
    <name evidence="1" type="ORF">PROPAUS_1965</name>
</gene>
<evidence type="ECO:0000313" key="1">
    <source>
        <dbReference type="EMBL" id="SYZ34000.1"/>
    </source>
</evidence>
<protein>
    <submittedName>
        <fullName evidence="1">Selenoprotein, putative</fullName>
    </submittedName>
</protein>